<dbReference type="Pfam" id="PF17389">
    <property type="entry name" value="Bac_rhamnosid6H"/>
    <property type="match status" value="1"/>
</dbReference>
<comment type="catalytic activity">
    <reaction evidence="1">
        <text>Hydrolysis of terminal non-reducing alpha-L-rhamnose residues in alpha-L-rhamnosides.</text>
        <dbReference type="EC" id="3.2.1.40"/>
    </reaction>
</comment>
<name>A0A9D1MDG5_9FIRM</name>
<protein>
    <recommendedName>
        <fullName evidence="2">alpha-L-rhamnosidase</fullName>
        <ecNumber evidence="2">3.2.1.40</ecNumber>
    </recommendedName>
</protein>
<comment type="caution">
    <text evidence="7">The sequence shown here is derived from an EMBL/GenBank/DDBJ whole genome shotgun (WGS) entry which is preliminary data.</text>
</comment>
<evidence type="ECO:0000256" key="4">
    <source>
        <dbReference type="SAM" id="Phobius"/>
    </source>
</evidence>
<dbReference type="InterPro" id="IPR008928">
    <property type="entry name" value="6-hairpin_glycosidase_sf"/>
</dbReference>
<evidence type="ECO:0000256" key="3">
    <source>
        <dbReference type="ARBA" id="ARBA00022801"/>
    </source>
</evidence>
<dbReference type="Gene3D" id="1.50.10.10">
    <property type="match status" value="1"/>
</dbReference>
<keyword evidence="4" id="KW-0812">Transmembrane</keyword>
<dbReference type="GO" id="GO:0030596">
    <property type="term" value="F:alpha-L-rhamnosidase activity"/>
    <property type="evidence" value="ECO:0007669"/>
    <property type="project" value="UniProtKB-EC"/>
</dbReference>
<evidence type="ECO:0000313" key="8">
    <source>
        <dbReference type="Proteomes" id="UP000824081"/>
    </source>
</evidence>
<dbReference type="InterPro" id="IPR035398">
    <property type="entry name" value="Bac_rhamnosid_C"/>
</dbReference>
<proteinExistence type="predicted"/>
<feature type="domain" description="Alpha-L-rhamnosidase C-terminal" evidence="6">
    <location>
        <begin position="222"/>
        <end position="284"/>
    </location>
</feature>
<dbReference type="PANTHER" id="PTHR33307">
    <property type="entry name" value="ALPHA-RHAMNOSIDASE (EUROFUNG)"/>
    <property type="match status" value="1"/>
</dbReference>
<dbReference type="InterPro" id="IPR012341">
    <property type="entry name" value="6hp_glycosidase-like_sf"/>
</dbReference>
<evidence type="ECO:0000259" key="6">
    <source>
        <dbReference type="Pfam" id="PF17390"/>
    </source>
</evidence>
<dbReference type="Gene3D" id="2.60.420.10">
    <property type="entry name" value="Maltose phosphorylase, domain 3"/>
    <property type="match status" value="1"/>
</dbReference>
<dbReference type="GO" id="GO:0005975">
    <property type="term" value="P:carbohydrate metabolic process"/>
    <property type="evidence" value="ECO:0007669"/>
    <property type="project" value="InterPro"/>
</dbReference>
<sequence>MLKQGQRLSGKIFDSRVHSQNVTGKEKWLGYLLGPCGALLLNAVLATAYASWMMRLMSEIAGVLGREEDERRYAFYAERAKEAYQAIRRTPAYTLDTDRQAMLVRPLYLELLDETQKKFAENRLIEAMEHYRWRVGTGFLSTPFILGVLAKINPEYAYRLLENKEMPGWLFMPKTGATTIWESWEGTEAQGGIASLDHYSKGAVLGWVFSEMCGISVAGENKFRIAPVPGGSFTFAKVEYQSVYGKVSCGWERSEHGWKYRVCVPANTVAEIILPGGERYLANPGEHVFL</sequence>
<keyword evidence="3" id="KW-0378">Hydrolase</keyword>
<dbReference type="EC" id="3.2.1.40" evidence="2"/>
<feature type="transmembrane region" description="Helical" evidence="4">
    <location>
        <begin position="28"/>
        <end position="50"/>
    </location>
</feature>
<dbReference type="InterPro" id="IPR016007">
    <property type="entry name" value="Alpha_rhamnosid"/>
</dbReference>
<accession>A0A9D1MDG5</accession>
<dbReference type="EMBL" id="DVMZ01000003">
    <property type="protein sequence ID" value="HIU58468.1"/>
    <property type="molecule type" value="Genomic_DNA"/>
</dbReference>
<evidence type="ECO:0000259" key="5">
    <source>
        <dbReference type="Pfam" id="PF17389"/>
    </source>
</evidence>
<evidence type="ECO:0000256" key="2">
    <source>
        <dbReference type="ARBA" id="ARBA00012652"/>
    </source>
</evidence>
<organism evidence="7 8">
    <name type="scientific">Candidatus Scatosoma pullistercoris</name>
    <dbReference type="NCBI Taxonomy" id="2840934"/>
    <lineage>
        <taxon>Bacteria</taxon>
        <taxon>Bacillati</taxon>
        <taxon>Bacillota</taxon>
        <taxon>Clostridia</taxon>
        <taxon>Candidatus Scatosoma</taxon>
    </lineage>
</organism>
<evidence type="ECO:0000256" key="1">
    <source>
        <dbReference type="ARBA" id="ARBA00001445"/>
    </source>
</evidence>
<evidence type="ECO:0000313" key="7">
    <source>
        <dbReference type="EMBL" id="HIU58468.1"/>
    </source>
</evidence>
<dbReference type="SUPFAM" id="SSF48208">
    <property type="entry name" value="Six-hairpin glycosidases"/>
    <property type="match status" value="1"/>
</dbReference>
<dbReference type="InterPro" id="IPR035396">
    <property type="entry name" value="Bac_rhamnosid6H"/>
</dbReference>
<dbReference type="PANTHER" id="PTHR33307:SF6">
    <property type="entry name" value="ALPHA-RHAMNOSIDASE (EUROFUNG)-RELATED"/>
    <property type="match status" value="1"/>
</dbReference>
<reference evidence="7" key="1">
    <citation type="submission" date="2020-10" db="EMBL/GenBank/DDBJ databases">
        <authorList>
            <person name="Gilroy R."/>
        </authorList>
    </citation>
    <scope>NUCLEOTIDE SEQUENCE</scope>
    <source>
        <strain evidence="7">11687</strain>
    </source>
</reference>
<dbReference type="Pfam" id="PF17390">
    <property type="entry name" value="Bac_rhamnosid_C"/>
    <property type="match status" value="1"/>
</dbReference>
<reference evidence="7" key="2">
    <citation type="journal article" date="2021" name="PeerJ">
        <title>Extensive microbial diversity within the chicken gut microbiome revealed by metagenomics and culture.</title>
        <authorList>
            <person name="Gilroy R."/>
            <person name="Ravi A."/>
            <person name="Getino M."/>
            <person name="Pursley I."/>
            <person name="Horton D.L."/>
            <person name="Alikhan N.F."/>
            <person name="Baker D."/>
            <person name="Gharbi K."/>
            <person name="Hall N."/>
            <person name="Watson M."/>
            <person name="Adriaenssens E.M."/>
            <person name="Foster-Nyarko E."/>
            <person name="Jarju S."/>
            <person name="Secka A."/>
            <person name="Antonio M."/>
            <person name="Oren A."/>
            <person name="Chaudhuri R.R."/>
            <person name="La Ragione R."/>
            <person name="Hildebrand F."/>
            <person name="Pallen M.J."/>
        </authorList>
    </citation>
    <scope>NUCLEOTIDE SEQUENCE</scope>
    <source>
        <strain evidence="7">11687</strain>
    </source>
</reference>
<dbReference type="AlphaFoldDB" id="A0A9D1MDG5"/>
<feature type="domain" description="Alpha-L-rhamnosidase six-hairpin glycosidase" evidence="5">
    <location>
        <begin position="43"/>
        <end position="211"/>
    </location>
</feature>
<keyword evidence="4" id="KW-1133">Transmembrane helix</keyword>
<dbReference type="Proteomes" id="UP000824081">
    <property type="component" value="Unassembled WGS sequence"/>
</dbReference>
<keyword evidence="4" id="KW-0472">Membrane</keyword>
<gene>
    <name evidence="7" type="ORF">IAC57_00055</name>
</gene>